<sequence length="95" mass="10429">MHLTVWNVPETCSEEEVRDFVKRELGHYAKGVTVYDVGTSNAHADIELDSDVPYVGEAVARELQSRRLAGVALRVSAAPFDGEAQQDSTRPASVR</sequence>
<accession>A0A8T6ZPT2</accession>
<evidence type="ECO:0000313" key="2">
    <source>
        <dbReference type="Proteomes" id="UP000030460"/>
    </source>
</evidence>
<protein>
    <submittedName>
        <fullName evidence="1">RNA-binding protein</fullName>
    </submittedName>
</protein>
<gene>
    <name evidence="1" type="ORF">NH14_033080</name>
</gene>
<dbReference type="RefSeq" id="WP_052148614.1">
    <property type="nucleotide sequence ID" value="NZ_CADFGF010000028.1"/>
</dbReference>
<keyword evidence="2" id="KW-1185">Reference proteome</keyword>
<proteinExistence type="predicted"/>
<evidence type="ECO:0000313" key="1">
    <source>
        <dbReference type="EMBL" id="NLP65890.1"/>
    </source>
</evidence>
<name>A0A8T6ZPT2_9BURK</name>
<dbReference type="Proteomes" id="UP000030460">
    <property type="component" value="Unassembled WGS sequence"/>
</dbReference>
<comment type="caution">
    <text evidence="1">The sequence shown here is derived from an EMBL/GenBank/DDBJ whole genome shotgun (WGS) entry which is preliminary data.</text>
</comment>
<reference evidence="1" key="2">
    <citation type="submission" date="2020-04" db="EMBL/GenBank/DDBJ databases">
        <authorList>
            <person name="Alexandrino P."/>
            <person name="Mendonca T."/>
            <person name="Guaman L."/>
            <person name="Cherix J."/>
            <person name="Lozano-Sakalauskas G."/>
            <person name="Fujita A."/>
            <person name="Filho E.R."/>
            <person name="Long P."/>
            <person name="Padilla G."/>
            <person name="Taciro M.K."/>
            <person name="Gomez J.G."/>
            <person name="Silva L.F."/>
            <person name="Torres M."/>
        </authorList>
    </citation>
    <scope>NUCLEOTIDE SEQUENCE</scope>
    <source>
        <strain evidence="1">LMG 19450</strain>
    </source>
</reference>
<dbReference type="OrthoDB" id="9107458at2"/>
<reference evidence="1" key="1">
    <citation type="journal article" date="2015" name="Genome Announc.">
        <title>Draft Genome Sequence of the Polyhydroxyalkanoate-Producing Bacterium Burkholderia sacchari LMG 19450 Isolated from Brazilian Sugarcane Plantation Soil.</title>
        <authorList>
            <person name="Alexandrino P.M."/>
            <person name="Mendonca T.T."/>
            <person name="Guaman Bautista L.P."/>
            <person name="Cherix J."/>
            <person name="Lozano-Sakalauskas G.C."/>
            <person name="Fujita A."/>
            <person name="Ramos Filho E."/>
            <person name="Long P."/>
            <person name="Padilla G."/>
            <person name="Taciro M.K."/>
            <person name="Gomez J.G."/>
            <person name="Silva L.F."/>
        </authorList>
    </citation>
    <scope>NUCLEOTIDE SEQUENCE</scope>
    <source>
        <strain evidence="1">LMG 19450</strain>
    </source>
</reference>
<dbReference type="AlphaFoldDB" id="A0A8T6ZPT2"/>
<dbReference type="EMBL" id="JTDB02000020">
    <property type="protein sequence ID" value="NLP65890.1"/>
    <property type="molecule type" value="Genomic_DNA"/>
</dbReference>
<organism evidence="1 2">
    <name type="scientific">Paraburkholderia sacchari</name>
    <dbReference type="NCBI Taxonomy" id="159450"/>
    <lineage>
        <taxon>Bacteria</taxon>
        <taxon>Pseudomonadati</taxon>
        <taxon>Pseudomonadota</taxon>
        <taxon>Betaproteobacteria</taxon>
        <taxon>Burkholderiales</taxon>
        <taxon>Burkholderiaceae</taxon>
        <taxon>Paraburkholderia</taxon>
    </lineage>
</organism>